<dbReference type="GO" id="GO:0016874">
    <property type="term" value="F:ligase activity"/>
    <property type="evidence" value="ECO:0007669"/>
    <property type="project" value="UniProtKB-KW"/>
</dbReference>
<feature type="transmembrane region" description="Helical" evidence="6">
    <location>
        <begin position="102"/>
        <end position="120"/>
    </location>
</feature>
<keyword evidence="2 6" id="KW-0812">Transmembrane</keyword>
<evidence type="ECO:0000313" key="8">
    <source>
        <dbReference type="EMBL" id="MEX5720540.1"/>
    </source>
</evidence>
<feature type="transmembrane region" description="Helical" evidence="6">
    <location>
        <begin position="476"/>
        <end position="494"/>
    </location>
</feature>
<dbReference type="Proteomes" id="UP001560045">
    <property type="component" value="Unassembled WGS sequence"/>
</dbReference>
<evidence type="ECO:0000256" key="6">
    <source>
        <dbReference type="SAM" id="Phobius"/>
    </source>
</evidence>
<feature type="domain" description="O-antigen ligase-related" evidence="7">
    <location>
        <begin position="285"/>
        <end position="428"/>
    </location>
</feature>
<feature type="transmembrane region" description="Helical" evidence="6">
    <location>
        <begin position="126"/>
        <end position="144"/>
    </location>
</feature>
<evidence type="ECO:0000313" key="9">
    <source>
        <dbReference type="Proteomes" id="UP001560045"/>
    </source>
</evidence>
<dbReference type="InterPro" id="IPR051533">
    <property type="entry name" value="WaaL-like"/>
</dbReference>
<feature type="transmembrane region" description="Helical" evidence="6">
    <location>
        <begin position="54"/>
        <end position="74"/>
    </location>
</feature>
<gene>
    <name evidence="8" type="ORF">ABQ292_19425</name>
</gene>
<feature type="transmembrane region" description="Helical" evidence="6">
    <location>
        <begin position="80"/>
        <end position="97"/>
    </location>
</feature>
<dbReference type="RefSeq" id="WP_369209361.1">
    <property type="nucleotide sequence ID" value="NZ_JBFNXQ010000075.1"/>
</dbReference>
<dbReference type="PANTHER" id="PTHR37422:SF13">
    <property type="entry name" value="LIPOPOLYSACCHARIDE BIOSYNTHESIS PROTEIN PA4999-RELATED"/>
    <property type="match status" value="1"/>
</dbReference>
<evidence type="ECO:0000256" key="2">
    <source>
        <dbReference type="ARBA" id="ARBA00022692"/>
    </source>
</evidence>
<reference evidence="8 9" key="1">
    <citation type="submission" date="2024-06" db="EMBL/GenBank/DDBJ databases">
        <title>Draft genome sequence of Geodermatophilus badlandi, a novel member of the Geodermatophilaceae isolated from badland sedimentary rocks in the Red desert, Wyoming, USA.</title>
        <authorList>
            <person name="Ben Tekaya S."/>
            <person name="Nouioui I."/>
            <person name="Flores G.M."/>
            <person name="Shaal M.N."/>
            <person name="Bredoire F."/>
            <person name="Basile F."/>
            <person name="Van Diepen L."/>
            <person name="Ward N.L."/>
        </authorList>
    </citation>
    <scope>NUCLEOTIDE SEQUENCE [LARGE SCALE GENOMIC DNA]</scope>
    <source>
        <strain evidence="8 9">WL48A</strain>
    </source>
</reference>
<sequence length="514" mass="53045">MGTARDVITVGGGHVAIPSPRVSLDWSSEQPADRRGLPAVTSTAGRRDADRSSAFWRGCLVVAGTLATLLPISLILGVDLAVAAAVPLGVLLLGRAVRSPRWAVLTFVLVIPVGLSEALALGPVDLVQVLAAGVVLLVAWQRMLAGQAPLRWHPSAGWAVALAVMAVISSVTALDVMLGVRQTAALVVAVALALAVNAACAGGPDLRHVVLVLATVGAGVCLYSLTQSGDIEAVADNAGAVENRAVGIFSSPNELGNFSGMLMMVGIGLAVGARTRRERIMGGACAVTAAAALTVSLSRGAWIGAVLAVALLALLSVRARHALAVVLGIVVVVTPLAMPRMAPELWDVVRERAVSVAEPEANPDDARPLIYAEARRQIMQKPLTGQGPGNYPVASQTAESIAPVNVLHAHNVILAVAAETGLPGAAALSGLTLSVAWRVLQVRSRLPVRDADLMLGLSLSLVVMVGQGLVDFVFRNPTLLFLVWVLLGLVFAATRPQTQPDAPARSAVPQPSAR</sequence>
<feature type="transmembrane region" description="Helical" evidence="6">
    <location>
        <begin position="184"/>
        <end position="202"/>
    </location>
</feature>
<evidence type="ECO:0000259" key="7">
    <source>
        <dbReference type="Pfam" id="PF04932"/>
    </source>
</evidence>
<dbReference type="InterPro" id="IPR007016">
    <property type="entry name" value="O-antigen_ligase-rel_domated"/>
</dbReference>
<comment type="caution">
    <text evidence="8">The sequence shown here is derived from an EMBL/GenBank/DDBJ whole genome shotgun (WGS) entry which is preliminary data.</text>
</comment>
<feature type="transmembrane region" description="Helical" evidence="6">
    <location>
        <begin position="255"/>
        <end position="273"/>
    </location>
</feature>
<evidence type="ECO:0000256" key="1">
    <source>
        <dbReference type="ARBA" id="ARBA00004141"/>
    </source>
</evidence>
<feature type="transmembrane region" description="Helical" evidence="6">
    <location>
        <begin position="285"/>
        <end position="315"/>
    </location>
</feature>
<proteinExistence type="predicted"/>
<feature type="transmembrane region" description="Helical" evidence="6">
    <location>
        <begin position="321"/>
        <end position="338"/>
    </location>
</feature>
<evidence type="ECO:0000256" key="3">
    <source>
        <dbReference type="ARBA" id="ARBA00022989"/>
    </source>
</evidence>
<feature type="region of interest" description="Disordered" evidence="5">
    <location>
        <begin position="24"/>
        <end position="45"/>
    </location>
</feature>
<evidence type="ECO:0000256" key="5">
    <source>
        <dbReference type="SAM" id="MobiDB-lite"/>
    </source>
</evidence>
<feature type="transmembrane region" description="Helical" evidence="6">
    <location>
        <begin position="156"/>
        <end position="178"/>
    </location>
</feature>
<accession>A0ABV3XIW4</accession>
<dbReference type="PANTHER" id="PTHR37422">
    <property type="entry name" value="TEICHURONIC ACID BIOSYNTHESIS PROTEIN TUAE"/>
    <property type="match status" value="1"/>
</dbReference>
<dbReference type="Pfam" id="PF04932">
    <property type="entry name" value="Wzy_C"/>
    <property type="match status" value="1"/>
</dbReference>
<keyword evidence="8" id="KW-0436">Ligase</keyword>
<organism evidence="8 9">
    <name type="scientific">Geodermatophilus maliterrae</name>
    <dbReference type="NCBI Taxonomy" id="3162531"/>
    <lineage>
        <taxon>Bacteria</taxon>
        <taxon>Bacillati</taxon>
        <taxon>Actinomycetota</taxon>
        <taxon>Actinomycetes</taxon>
        <taxon>Geodermatophilales</taxon>
        <taxon>Geodermatophilaceae</taxon>
        <taxon>Geodermatophilus</taxon>
    </lineage>
</organism>
<keyword evidence="3 6" id="KW-1133">Transmembrane helix</keyword>
<keyword evidence="9" id="KW-1185">Reference proteome</keyword>
<protein>
    <submittedName>
        <fullName evidence="8">O-antigen ligase family protein</fullName>
    </submittedName>
</protein>
<feature type="transmembrane region" description="Helical" evidence="6">
    <location>
        <begin position="209"/>
        <end position="226"/>
    </location>
</feature>
<keyword evidence="4 6" id="KW-0472">Membrane</keyword>
<evidence type="ECO:0000256" key="4">
    <source>
        <dbReference type="ARBA" id="ARBA00023136"/>
    </source>
</evidence>
<dbReference type="EMBL" id="JBFNXQ010000075">
    <property type="protein sequence ID" value="MEX5720540.1"/>
    <property type="molecule type" value="Genomic_DNA"/>
</dbReference>
<name>A0ABV3XIW4_9ACTN</name>
<comment type="subcellular location">
    <subcellularLocation>
        <location evidence="1">Membrane</location>
        <topology evidence="1">Multi-pass membrane protein</topology>
    </subcellularLocation>
</comment>